<comment type="caution">
    <text evidence="2">The sequence shown here is derived from an EMBL/GenBank/DDBJ whole genome shotgun (WGS) entry which is preliminary data.</text>
</comment>
<dbReference type="GO" id="GO:0004519">
    <property type="term" value="F:endonuclease activity"/>
    <property type="evidence" value="ECO:0007669"/>
    <property type="project" value="InterPro"/>
</dbReference>
<gene>
    <name evidence="2" type="ORF">S03H2_38239</name>
</gene>
<reference evidence="2" key="1">
    <citation type="journal article" date="2014" name="Front. Microbiol.">
        <title>High frequency of phylogenetically diverse reductive dehalogenase-homologous genes in deep subseafloor sedimentary metagenomes.</title>
        <authorList>
            <person name="Kawai M."/>
            <person name="Futagami T."/>
            <person name="Toyoda A."/>
            <person name="Takaki Y."/>
            <person name="Nishi S."/>
            <person name="Hori S."/>
            <person name="Arai W."/>
            <person name="Tsubouchi T."/>
            <person name="Morono Y."/>
            <person name="Uchiyama I."/>
            <person name="Ito T."/>
            <person name="Fujiyama A."/>
            <person name="Inagaki F."/>
            <person name="Takami H."/>
        </authorList>
    </citation>
    <scope>NUCLEOTIDE SEQUENCE</scope>
    <source>
        <strain evidence="2">Expedition CK06-06</strain>
    </source>
</reference>
<dbReference type="Pfam" id="PF00961">
    <property type="entry name" value="LAGLIDADG_1"/>
    <property type="match status" value="1"/>
</dbReference>
<feature type="domain" description="Homing endonuclease LAGLIDADG" evidence="1">
    <location>
        <begin position="6"/>
        <end position="89"/>
    </location>
</feature>
<feature type="non-terminal residue" evidence="2">
    <location>
        <position position="1"/>
    </location>
</feature>
<name>X1G9U7_9ZZZZ</name>
<evidence type="ECO:0000259" key="1">
    <source>
        <dbReference type="Pfam" id="PF00961"/>
    </source>
</evidence>
<protein>
    <recommendedName>
        <fullName evidence="1">Homing endonuclease LAGLIDADG domain-containing protein</fullName>
    </recommendedName>
</protein>
<evidence type="ECO:0000313" key="2">
    <source>
        <dbReference type="EMBL" id="GAH54691.1"/>
    </source>
</evidence>
<dbReference type="InterPro" id="IPR027434">
    <property type="entry name" value="Homing_endonucl"/>
</dbReference>
<dbReference type="EMBL" id="BARU01023574">
    <property type="protein sequence ID" value="GAH54691.1"/>
    <property type="molecule type" value="Genomic_DNA"/>
</dbReference>
<dbReference type="AlphaFoldDB" id="X1G9U7"/>
<dbReference type="SUPFAM" id="SSF55608">
    <property type="entry name" value="Homing endonucleases"/>
    <property type="match status" value="1"/>
</dbReference>
<proteinExistence type="predicted"/>
<sequence>TKAYAAGLIDGEGYIGISHQTSGRAKNSNYQLRVAISMTTKQSVEFMKTYFGGNYYIKPLEEKHKPLFMWAVSGDNASQILRLILPYLQVKKQQALLAIKFRDEWQSQKDRGRKRCRPEVIEAREIIYKQMRILNKKGG</sequence>
<dbReference type="Gene3D" id="3.10.28.10">
    <property type="entry name" value="Homing endonucleases"/>
    <property type="match status" value="1"/>
</dbReference>
<dbReference type="InterPro" id="IPR004860">
    <property type="entry name" value="LAGLIDADG_dom"/>
</dbReference>
<accession>X1G9U7</accession>
<organism evidence="2">
    <name type="scientific">marine sediment metagenome</name>
    <dbReference type="NCBI Taxonomy" id="412755"/>
    <lineage>
        <taxon>unclassified sequences</taxon>
        <taxon>metagenomes</taxon>
        <taxon>ecological metagenomes</taxon>
    </lineage>
</organism>